<keyword evidence="6" id="KW-0805">Transcription regulation</keyword>
<dbReference type="SUPFAM" id="SSF46689">
    <property type="entry name" value="Homeodomain-like"/>
    <property type="match status" value="2"/>
</dbReference>
<evidence type="ECO:0000256" key="7">
    <source>
        <dbReference type="ARBA" id="ARBA00023125"/>
    </source>
</evidence>
<dbReference type="Proteomes" id="UP000657421">
    <property type="component" value="Unassembled WGS sequence"/>
</dbReference>
<evidence type="ECO:0000259" key="11">
    <source>
        <dbReference type="PROSITE" id="PS01124"/>
    </source>
</evidence>
<evidence type="ECO:0000256" key="8">
    <source>
        <dbReference type="ARBA" id="ARBA00023163"/>
    </source>
</evidence>
<feature type="domain" description="Response regulatory" evidence="12">
    <location>
        <begin position="6"/>
        <end position="123"/>
    </location>
</feature>
<dbReference type="RefSeq" id="WP_249309210.1">
    <property type="nucleotide sequence ID" value="NZ_JACRSZ010000013.1"/>
</dbReference>
<dbReference type="InterPro" id="IPR051552">
    <property type="entry name" value="HptR"/>
</dbReference>
<keyword evidence="8" id="KW-0804">Transcription</keyword>
<dbReference type="EMBL" id="JACRSZ010000013">
    <property type="protein sequence ID" value="MBC8573856.1"/>
    <property type="molecule type" value="Genomic_DNA"/>
</dbReference>
<keyword evidence="5" id="KW-0902">Two-component regulatory system</keyword>
<evidence type="ECO:0000256" key="5">
    <source>
        <dbReference type="ARBA" id="ARBA00023012"/>
    </source>
</evidence>
<evidence type="ECO:0000256" key="6">
    <source>
        <dbReference type="ARBA" id="ARBA00023015"/>
    </source>
</evidence>
<organism evidence="13 14">
    <name type="scientific">Jingyaoa shaoxingensis</name>
    <dbReference type="NCBI Taxonomy" id="2763671"/>
    <lineage>
        <taxon>Bacteria</taxon>
        <taxon>Bacillati</taxon>
        <taxon>Bacillota</taxon>
        <taxon>Clostridia</taxon>
        <taxon>Lachnospirales</taxon>
        <taxon>Lachnospiraceae</taxon>
        <taxon>Jingyaoa</taxon>
    </lineage>
</organism>
<dbReference type="InterPro" id="IPR018060">
    <property type="entry name" value="HTH_AraC"/>
</dbReference>
<dbReference type="SUPFAM" id="SSF52172">
    <property type="entry name" value="CheY-like"/>
    <property type="match status" value="1"/>
</dbReference>
<dbReference type="PANTHER" id="PTHR42713">
    <property type="entry name" value="HISTIDINE KINASE-RELATED"/>
    <property type="match status" value="1"/>
</dbReference>
<dbReference type="CDD" id="cd17536">
    <property type="entry name" value="REC_YesN-like"/>
    <property type="match status" value="1"/>
</dbReference>
<dbReference type="SMART" id="SM00448">
    <property type="entry name" value="REC"/>
    <property type="match status" value="1"/>
</dbReference>
<dbReference type="Pfam" id="PF00072">
    <property type="entry name" value="Response_reg"/>
    <property type="match status" value="1"/>
</dbReference>
<evidence type="ECO:0000313" key="13">
    <source>
        <dbReference type="EMBL" id="MBC8573856.1"/>
    </source>
</evidence>
<evidence type="ECO:0000256" key="4">
    <source>
        <dbReference type="ARBA" id="ARBA00022553"/>
    </source>
</evidence>
<dbReference type="PROSITE" id="PS50110">
    <property type="entry name" value="RESPONSE_REGULATORY"/>
    <property type="match status" value="1"/>
</dbReference>
<proteinExistence type="predicted"/>
<comment type="subcellular location">
    <subcellularLocation>
        <location evidence="1">Cytoplasm</location>
    </subcellularLocation>
</comment>
<dbReference type="SMART" id="SM00342">
    <property type="entry name" value="HTH_ARAC"/>
    <property type="match status" value="1"/>
</dbReference>
<dbReference type="InterPro" id="IPR001789">
    <property type="entry name" value="Sig_transdc_resp-reg_receiver"/>
</dbReference>
<sequence>MAAKLKLFIIDDEAHIRTLLKFIVDWESLGIEICGEASCAEEGLQLLDELQPNIVFSDICMDYMDGIEFCRIAKKKYPYIRMVLLSGHSVFDYASRGIEAGVSAYLLKPLEEEKIIETVQKIKEEICNEQKKEKEYQETKDYLEENKTFLIANSLNALLQPNCNLENILKQLNWFDVSFSNSFFQIILFELHITDGDPFLISSACGKLLEKQLVGIDHLYLFHDLNYCNVLLSNNPQFDLLPVLEEIKVLFMEQMNCPFTIGVGQPGNTLKSVSRSFQSAKDAVHYRTILGNNQIIQYSYVWSGEADAAFSLEEAVSGLFQEIKAGRLSGAFEIIENCMENQISMDSSDIVPVRVMVSTIVNHLSNYLIQNGLRDTDTFEYCMKAQERVFRLETASELKNMTKNLTHSVLDAFSSARSSQNGSIMQEILKYLEEHYADQELSLTSTAQRFYLNSSYLSRLFRQRNEITFSGYLTNLRLKKAGEMLLDTNLRAYEISEKVGFRDAKYFSSSFRKFYGMTTNEYRVIHAR</sequence>
<keyword evidence="14" id="KW-1185">Reference proteome</keyword>
<evidence type="ECO:0000256" key="3">
    <source>
        <dbReference type="ARBA" id="ARBA00022490"/>
    </source>
</evidence>
<dbReference type="InterPro" id="IPR009057">
    <property type="entry name" value="Homeodomain-like_sf"/>
</dbReference>
<keyword evidence="4 10" id="KW-0597">Phosphoprotein</keyword>
<evidence type="ECO:0000256" key="9">
    <source>
        <dbReference type="ARBA" id="ARBA00024867"/>
    </source>
</evidence>
<gene>
    <name evidence="13" type="ORF">H8716_12290</name>
</gene>
<dbReference type="PROSITE" id="PS01124">
    <property type="entry name" value="HTH_ARAC_FAMILY_2"/>
    <property type="match status" value="1"/>
</dbReference>
<dbReference type="InterPro" id="IPR011006">
    <property type="entry name" value="CheY-like_superfamily"/>
</dbReference>
<comment type="caution">
    <text evidence="13">The sequence shown here is derived from an EMBL/GenBank/DDBJ whole genome shotgun (WGS) entry which is preliminary data.</text>
</comment>
<dbReference type="Pfam" id="PF12833">
    <property type="entry name" value="HTH_18"/>
    <property type="match status" value="1"/>
</dbReference>
<accession>A0ABR7NBT7</accession>
<reference evidence="13 14" key="1">
    <citation type="submission" date="2020-08" db="EMBL/GenBank/DDBJ databases">
        <title>Genome public.</title>
        <authorList>
            <person name="Liu C."/>
            <person name="Sun Q."/>
        </authorList>
    </citation>
    <scope>NUCLEOTIDE SEQUENCE [LARGE SCALE GENOMIC DNA]</scope>
    <source>
        <strain evidence="13 14">NSJ-46</strain>
    </source>
</reference>
<evidence type="ECO:0000313" key="14">
    <source>
        <dbReference type="Proteomes" id="UP000657421"/>
    </source>
</evidence>
<keyword evidence="3" id="KW-0963">Cytoplasm</keyword>
<protein>
    <recommendedName>
        <fullName evidence="2">Stage 0 sporulation protein A homolog</fullName>
    </recommendedName>
</protein>
<dbReference type="Gene3D" id="3.40.50.2300">
    <property type="match status" value="1"/>
</dbReference>
<comment type="function">
    <text evidence="9">May play the central regulatory role in sporulation. It may be an element of the effector pathway responsible for the activation of sporulation genes in response to nutritional stress. Spo0A may act in concert with spo0H (a sigma factor) to control the expression of some genes that are critical to the sporulation process.</text>
</comment>
<feature type="modified residue" description="4-aspartylphosphate" evidence="10">
    <location>
        <position position="58"/>
    </location>
</feature>
<feature type="domain" description="HTH araC/xylS-type" evidence="11">
    <location>
        <begin position="426"/>
        <end position="525"/>
    </location>
</feature>
<keyword evidence="7" id="KW-0238">DNA-binding</keyword>
<evidence type="ECO:0000256" key="10">
    <source>
        <dbReference type="PROSITE-ProRule" id="PRU00169"/>
    </source>
</evidence>
<evidence type="ECO:0000256" key="2">
    <source>
        <dbReference type="ARBA" id="ARBA00018672"/>
    </source>
</evidence>
<evidence type="ECO:0000259" key="12">
    <source>
        <dbReference type="PROSITE" id="PS50110"/>
    </source>
</evidence>
<evidence type="ECO:0000256" key="1">
    <source>
        <dbReference type="ARBA" id="ARBA00004496"/>
    </source>
</evidence>
<dbReference type="Gene3D" id="1.10.10.60">
    <property type="entry name" value="Homeodomain-like"/>
    <property type="match status" value="2"/>
</dbReference>
<dbReference type="PANTHER" id="PTHR42713:SF3">
    <property type="entry name" value="TRANSCRIPTIONAL REGULATORY PROTEIN HPTR"/>
    <property type="match status" value="1"/>
</dbReference>
<name>A0ABR7NBT7_9FIRM</name>